<evidence type="ECO:0000313" key="7">
    <source>
        <dbReference type="EMBL" id="GAA0620544.1"/>
    </source>
</evidence>
<dbReference type="GO" id="GO:0008168">
    <property type="term" value="F:methyltransferase activity"/>
    <property type="evidence" value="ECO:0007669"/>
    <property type="project" value="UniProtKB-KW"/>
</dbReference>
<keyword evidence="4" id="KW-0680">Restriction system</keyword>
<dbReference type="PANTHER" id="PTHR33841">
    <property type="entry name" value="DNA METHYLTRANSFERASE YEEA-RELATED"/>
    <property type="match status" value="1"/>
</dbReference>
<keyword evidence="8" id="KW-1185">Reference proteome</keyword>
<dbReference type="PRINTS" id="PR00507">
    <property type="entry name" value="N12N6MTFRASE"/>
</dbReference>
<keyword evidence="1 7" id="KW-0489">Methyltransferase</keyword>
<dbReference type="InterPro" id="IPR003356">
    <property type="entry name" value="DNA_methylase_A-5"/>
</dbReference>
<evidence type="ECO:0000256" key="4">
    <source>
        <dbReference type="ARBA" id="ARBA00022747"/>
    </source>
</evidence>
<proteinExistence type="predicted"/>
<dbReference type="InterPro" id="IPR054520">
    <property type="entry name" value="M_Eco57I_C"/>
</dbReference>
<dbReference type="Pfam" id="PF22837">
    <property type="entry name" value="M_Eco57I_C"/>
    <property type="match status" value="1"/>
</dbReference>
<dbReference type="Proteomes" id="UP001500957">
    <property type="component" value="Unassembled WGS sequence"/>
</dbReference>
<evidence type="ECO:0000256" key="2">
    <source>
        <dbReference type="ARBA" id="ARBA00022679"/>
    </source>
</evidence>
<reference evidence="7 8" key="1">
    <citation type="journal article" date="2019" name="Int. J. Syst. Evol. Microbiol.">
        <title>The Global Catalogue of Microorganisms (GCM) 10K type strain sequencing project: providing services to taxonomists for standard genome sequencing and annotation.</title>
        <authorList>
            <consortium name="The Broad Institute Genomics Platform"/>
            <consortium name="The Broad Institute Genome Sequencing Center for Infectious Disease"/>
            <person name="Wu L."/>
            <person name="Ma J."/>
        </authorList>
    </citation>
    <scope>NUCLEOTIDE SEQUENCE [LARGE SCALE GENOMIC DNA]</scope>
    <source>
        <strain evidence="7 8">JCM 10671</strain>
    </source>
</reference>
<dbReference type="Pfam" id="PF02384">
    <property type="entry name" value="N6_Mtase"/>
    <property type="match status" value="1"/>
</dbReference>
<dbReference type="PANTHER" id="PTHR33841:SF5">
    <property type="entry name" value="DNA METHYLASE (MODIFICATION METHYLASE) (METHYLTRANSFERASE)-RELATED"/>
    <property type="match status" value="1"/>
</dbReference>
<dbReference type="InterPro" id="IPR029063">
    <property type="entry name" value="SAM-dependent_MTases_sf"/>
</dbReference>
<evidence type="ECO:0000256" key="1">
    <source>
        <dbReference type="ARBA" id="ARBA00022603"/>
    </source>
</evidence>
<protein>
    <submittedName>
        <fullName evidence="7">N-6 DNA methylase</fullName>
    </submittedName>
</protein>
<dbReference type="EMBL" id="BAAAHE010000018">
    <property type="protein sequence ID" value="GAA0620544.1"/>
    <property type="molecule type" value="Genomic_DNA"/>
</dbReference>
<keyword evidence="3" id="KW-0949">S-adenosyl-L-methionine</keyword>
<dbReference type="InterPro" id="IPR050953">
    <property type="entry name" value="N4_N6_ade-DNA_methylase"/>
</dbReference>
<evidence type="ECO:0000259" key="6">
    <source>
        <dbReference type="Pfam" id="PF22837"/>
    </source>
</evidence>
<evidence type="ECO:0000259" key="5">
    <source>
        <dbReference type="Pfam" id="PF02384"/>
    </source>
</evidence>
<dbReference type="GO" id="GO:0032259">
    <property type="term" value="P:methylation"/>
    <property type="evidence" value="ECO:0007669"/>
    <property type="project" value="UniProtKB-KW"/>
</dbReference>
<feature type="domain" description="Type II methyltransferase M.Eco57I C-terminal" evidence="6">
    <location>
        <begin position="272"/>
        <end position="533"/>
    </location>
</feature>
<dbReference type="Gene3D" id="3.40.50.150">
    <property type="entry name" value="Vaccinia Virus protein VP39"/>
    <property type="match status" value="1"/>
</dbReference>
<dbReference type="SUPFAM" id="SSF53335">
    <property type="entry name" value="S-adenosyl-L-methionine-dependent methyltransferases"/>
    <property type="match status" value="1"/>
</dbReference>
<dbReference type="PROSITE" id="PS00092">
    <property type="entry name" value="N6_MTASE"/>
    <property type="match status" value="1"/>
</dbReference>
<comment type="caution">
    <text evidence="7">The sequence shown here is derived from an EMBL/GenBank/DDBJ whole genome shotgun (WGS) entry which is preliminary data.</text>
</comment>
<gene>
    <name evidence="7" type="ORF">GCM10009547_23910</name>
</gene>
<keyword evidence="2" id="KW-0808">Transferase</keyword>
<accession>A0ABN1GV58</accession>
<feature type="domain" description="DNA methylase adenine-specific" evidence="5">
    <location>
        <begin position="30"/>
        <end position="234"/>
    </location>
</feature>
<evidence type="ECO:0000256" key="3">
    <source>
        <dbReference type="ARBA" id="ARBA00022691"/>
    </source>
</evidence>
<organism evidence="7 8">
    <name type="scientific">Sporichthya brevicatena</name>
    <dbReference type="NCBI Taxonomy" id="171442"/>
    <lineage>
        <taxon>Bacteria</taxon>
        <taxon>Bacillati</taxon>
        <taxon>Actinomycetota</taxon>
        <taxon>Actinomycetes</taxon>
        <taxon>Sporichthyales</taxon>
        <taxon>Sporichthyaceae</taxon>
        <taxon>Sporichthya</taxon>
    </lineage>
</organism>
<sequence>MAAVTVASVTLTVPAGVPDGPLAGADSAAHRKARGAFFTPAALCDYVVAWAIRSGADRVLEPSCGEAAFLLAAARRLEGLGATAPDLSGHELHEGSARAAEAVLADAGHRAAITVGDFLDTPAAPQFDAVVGNPPYVRYQAFAGPARATGRRAALSAGVSLTRLASSWAAFTVHAAEFLRPGGRLGLVLPAELLSVNYAAEVRSFLMRRFGRVRLVLFTERVFPGVMAEVVLLLAEGEGPASHCELLQVHGLDELAAAAGAETTWAPPASSAKWTAALLPGRARDLYADLTAGSAFDTLHGWGETTLGAVTGNNRWFALTPRQVEDLGLTETDLVPISPPGSRHLRGPAFTTAAWRALGSAGARTWLFRPAGEPSPAAAAYIAAGEQEGVPTAYKCRVRQPWWRVPLVPPADLLLTYMNADHPQLTGNRARVHHLNSVHGVYLRPGVRRLGAELLPLAALNTLTLIGAETVGRAYGGGVLKLEPREADALPVPSAALVAAAAPALRAMRPTVDRLLASGRRPEATHLVDAALLGDAAGIPPADLAALVTARQALADRRAARSRGASS</sequence>
<dbReference type="InterPro" id="IPR002052">
    <property type="entry name" value="DNA_methylase_N6_adenine_CS"/>
</dbReference>
<name>A0ABN1GV58_9ACTN</name>
<evidence type="ECO:0000313" key="8">
    <source>
        <dbReference type="Proteomes" id="UP001500957"/>
    </source>
</evidence>